<dbReference type="Gene3D" id="3.90.25.10">
    <property type="entry name" value="UDP-galactose 4-epimerase, domain 1"/>
    <property type="match status" value="1"/>
</dbReference>
<evidence type="ECO:0000313" key="2">
    <source>
        <dbReference type="EMBL" id="WKN35015.1"/>
    </source>
</evidence>
<dbReference type="InterPro" id="IPR008030">
    <property type="entry name" value="NmrA-like"/>
</dbReference>
<gene>
    <name evidence="2" type="ORF">K4G66_21800</name>
</gene>
<dbReference type="InterPro" id="IPR036291">
    <property type="entry name" value="NAD(P)-bd_dom_sf"/>
</dbReference>
<evidence type="ECO:0000259" key="1">
    <source>
        <dbReference type="Pfam" id="PF05368"/>
    </source>
</evidence>
<dbReference type="InterPro" id="IPR052718">
    <property type="entry name" value="NmrA-type_oxidoreductase"/>
</dbReference>
<dbReference type="AlphaFoldDB" id="A0AA49GHQ2"/>
<proteinExistence type="predicted"/>
<dbReference type="CDD" id="cd05269">
    <property type="entry name" value="TMR_SDR_a"/>
    <property type="match status" value="1"/>
</dbReference>
<reference evidence="2" key="2">
    <citation type="journal article" date="2024" name="Antonie Van Leeuwenhoek">
        <title>Roseihalotalea indica gen. nov., sp. nov., a halophilic Bacteroidetes from mesopelagic Southwest Indian Ocean with higher carbohydrate metabolic potential.</title>
        <authorList>
            <person name="Chen B."/>
            <person name="Zhang M."/>
            <person name="Lin D."/>
            <person name="Ye J."/>
            <person name="Tang K."/>
        </authorList>
    </citation>
    <scope>NUCLEOTIDE SEQUENCE</scope>
    <source>
        <strain evidence="2">TK19036</strain>
    </source>
</reference>
<dbReference type="Gene3D" id="3.40.50.720">
    <property type="entry name" value="NAD(P)-binding Rossmann-like Domain"/>
    <property type="match status" value="1"/>
</dbReference>
<accession>A0AA49GHQ2</accession>
<dbReference type="SUPFAM" id="SSF51735">
    <property type="entry name" value="NAD(P)-binding Rossmann-fold domains"/>
    <property type="match status" value="1"/>
</dbReference>
<organism evidence="2">
    <name type="scientific">Roseihalotalea indica</name>
    <dbReference type="NCBI Taxonomy" id="2867963"/>
    <lineage>
        <taxon>Bacteria</taxon>
        <taxon>Pseudomonadati</taxon>
        <taxon>Bacteroidota</taxon>
        <taxon>Cytophagia</taxon>
        <taxon>Cytophagales</taxon>
        <taxon>Catalimonadaceae</taxon>
        <taxon>Roseihalotalea</taxon>
    </lineage>
</organism>
<name>A0AA49GHQ2_9BACT</name>
<dbReference type="Pfam" id="PF05368">
    <property type="entry name" value="NmrA"/>
    <property type="match status" value="1"/>
</dbReference>
<feature type="domain" description="NmrA-like" evidence="1">
    <location>
        <begin position="18"/>
        <end position="292"/>
    </location>
</feature>
<dbReference type="EMBL" id="CP120682">
    <property type="protein sequence ID" value="WKN35015.1"/>
    <property type="molecule type" value="Genomic_DNA"/>
</dbReference>
<dbReference type="PANTHER" id="PTHR47129">
    <property type="entry name" value="QUINONE OXIDOREDUCTASE 2"/>
    <property type="match status" value="1"/>
</dbReference>
<reference evidence="2" key="1">
    <citation type="journal article" date="2023" name="Comput. Struct. Biotechnol. J.">
        <title>Discovery of a novel marine Bacteroidetes with a rich repertoire of carbohydrate-active enzymes.</title>
        <authorList>
            <person name="Chen B."/>
            <person name="Liu G."/>
            <person name="Chen Q."/>
            <person name="Wang H."/>
            <person name="Liu L."/>
            <person name="Tang K."/>
        </authorList>
    </citation>
    <scope>NUCLEOTIDE SEQUENCE</scope>
    <source>
        <strain evidence="2">TK19036</strain>
    </source>
</reference>
<protein>
    <submittedName>
        <fullName evidence="2">SDR family oxidoreductase</fullName>
    </submittedName>
</protein>
<sequence length="302" mass="33015">MYSKDTLILYHHQKYMNMILVTGATGHLGRIVIQNLLKKVPASQIAALVRDESKAADLQEKGVDIRIGTYDDTASLDKAMQGIDKVLLISGVDMKRLEQHKNVVDAAKKANVQFLAYTGVSMKNSESAANELMKSHFQTEDYIKESGLTYAFLRNTLYTEGVPMFAGDKVFETGIYLPAGSGKVPYALRSEMGEAAANVLLEKSSDSKTYNITGSESHSFADIAAILTDLSGQEVTYTPAEKAAFEAQMKEVGVPEFLIQITAAFSTDIKNGLHEEASSDLENLLGRKPTSLKEGLKAIYNL</sequence>
<dbReference type="PANTHER" id="PTHR47129:SF1">
    <property type="entry name" value="NMRA-LIKE DOMAIN-CONTAINING PROTEIN"/>
    <property type="match status" value="1"/>
</dbReference>